<dbReference type="InterPro" id="IPR051776">
    <property type="entry name" value="Integrator_subunit_12"/>
</dbReference>
<dbReference type="AlphaFoldDB" id="A0A8S1SFD3"/>
<keyword evidence="3" id="KW-0863">Zinc-finger</keyword>
<evidence type="ECO:0000256" key="7">
    <source>
        <dbReference type="SAM" id="MobiDB-lite"/>
    </source>
</evidence>
<comment type="caution">
    <text evidence="9">The sequence shown here is derived from an EMBL/GenBank/DDBJ whole genome shotgun (WGS) entry which is preliminary data.</text>
</comment>
<reference evidence="9" key="1">
    <citation type="submission" date="2021-01" db="EMBL/GenBank/DDBJ databases">
        <authorList>
            <consortium name="Genoscope - CEA"/>
            <person name="William W."/>
        </authorList>
    </citation>
    <scope>NUCLEOTIDE SEQUENCE</scope>
</reference>
<evidence type="ECO:0000256" key="5">
    <source>
        <dbReference type="ARBA" id="ARBA00023242"/>
    </source>
</evidence>
<proteinExistence type="predicted"/>
<evidence type="ECO:0000256" key="3">
    <source>
        <dbReference type="ARBA" id="ARBA00022771"/>
    </source>
</evidence>
<keyword evidence="10" id="KW-1185">Reference proteome</keyword>
<comment type="subcellular location">
    <subcellularLocation>
        <location evidence="1">Nucleus</location>
    </subcellularLocation>
</comment>
<accession>A0A8S1SFD3</accession>
<dbReference type="Proteomes" id="UP000689195">
    <property type="component" value="Unassembled WGS sequence"/>
</dbReference>
<dbReference type="Pfam" id="PF15613">
    <property type="entry name" value="WSD"/>
    <property type="match status" value="1"/>
</dbReference>
<dbReference type="InterPro" id="IPR019786">
    <property type="entry name" value="Zinc_finger_PHD-type_CS"/>
</dbReference>
<feature type="compositionally biased region" description="Basic and acidic residues" evidence="7">
    <location>
        <begin position="1"/>
        <end position="12"/>
    </location>
</feature>
<evidence type="ECO:0000259" key="8">
    <source>
        <dbReference type="Pfam" id="PF15613"/>
    </source>
</evidence>
<dbReference type="PROSITE" id="PS01359">
    <property type="entry name" value="ZF_PHD_1"/>
    <property type="match status" value="1"/>
</dbReference>
<feature type="coiled-coil region" evidence="6">
    <location>
        <begin position="548"/>
        <end position="592"/>
    </location>
</feature>
<feature type="coiled-coil region" evidence="6">
    <location>
        <begin position="428"/>
        <end position="476"/>
    </location>
</feature>
<keyword evidence="6" id="KW-0175">Coiled coil</keyword>
<feature type="region of interest" description="Disordered" evidence="7">
    <location>
        <begin position="823"/>
        <end position="842"/>
    </location>
</feature>
<dbReference type="PANTHER" id="PTHR13415">
    <property type="entry name" value="NUCLEAR FACTOR-RELATED"/>
    <property type="match status" value="1"/>
</dbReference>
<evidence type="ECO:0000256" key="1">
    <source>
        <dbReference type="ARBA" id="ARBA00004123"/>
    </source>
</evidence>
<dbReference type="GO" id="GO:0032039">
    <property type="term" value="C:integrator complex"/>
    <property type="evidence" value="ECO:0007669"/>
    <property type="project" value="TreeGrafter"/>
</dbReference>
<dbReference type="EMBL" id="CAJJDO010000008">
    <property type="protein sequence ID" value="CAD8139861.1"/>
    <property type="molecule type" value="Genomic_DNA"/>
</dbReference>
<evidence type="ECO:0000313" key="10">
    <source>
        <dbReference type="Proteomes" id="UP000689195"/>
    </source>
</evidence>
<dbReference type="CDD" id="cd15489">
    <property type="entry name" value="PHD_SF"/>
    <property type="match status" value="1"/>
</dbReference>
<keyword evidence="5" id="KW-0539">Nucleus</keyword>
<evidence type="ECO:0000313" key="9">
    <source>
        <dbReference type="EMBL" id="CAD8139861.1"/>
    </source>
</evidence>
<evidence type="ECO:0000256" key="2">
    <source>
        <dbReference type="ARBA" id="ARBA00022723"/>
    </source>
</evidence>
<dbReference type="FunFam" id="3.30.40.10:FF:001139">
    <property type="entry name" value="Predicted protein"/>
    <property type="match status" value="1"/>
</dbReference>
<keyword evidence="2" id="KW-0479">Metal-binding</keyword>
<protein>
    <recommendedName>
        <fullName evidence="8">WHIM2 domain-containing protein</fullName>
    </recommendedName>
</protein>
<dbReference type="PANTHER" id="PTHR13415:SF2">
    <property type="entry name" value="INTEGRATOR COMPLEX SUBUNIT 12"/>
    <property type="match status" value="1"/>
</dbReference>
<gene>
    <name evidence="9" type="ORF">PPENT_87.1.T0080331</name>
</gene>
<feature type="domain" description="WHIM2" evidence="8">
    <location>
        <begin position="484"/>
        <end position="552"/>
    </location>
</feature>
<keyword evidence="4" id="KW-0862">Zinc</keyword>
<evidence type="ECO:0000256" key="4">
    <source>
        <dbReference type="ARBA" id="ARBA00022833"/>
    </source>
</evidence>
<dbReference type="GO" id="GO:0034472">
    <property type="term" value="P:snRNA 3'-end processing"/>
    <property type="evidence" value="ECO:0007669"/>
    <property type="project" value="TreeGrafter"/>
</dbReference>
<dbReference type="InterPro" id="IPR028941">
    <property type="entry name" value="WHIM2_dom"/>
</dbReference>
<dbReference type="OrthoDB" id="336088at2759"/>
<evidence type="ECO:0000256" key="6">
    <source>
        <dbReference type="SAM" id="Coils"/>
    </source>
</evidence>
<feature type="region of interest" description="Disordered" evidence="7">
    <location>
        <begin position="1"/>
        <end position="24"/>
    </location>
</feature>
<dbReference type="GO" id="GO:0008270">
    <property type="term" value="F:zinc ion binding"/>
    <property type="evidence" value="ECO:0007669"/>
    <property type="project" value="UniProtKB-KW"/>
</dbReference>
<sequence>MNTQEQHNHINNENEIANDSKQATNKKTLKQQKLNFKQELKKPIDGKLQFGDKSICRLCKVSTMSTLTIICIRCHFKYHQECIRTQNQEPQIQDGKKWHCLSCLDRIEKIKFKEQTPQKKKQYNQIQDFFQKTVQPQEDRIKKLNEFQMLYPTYIQQGRVSFPILDEYLTAYQGLFNIELKKKPALRVDPIIPQEIFEDILKIWDTYNNMNKIISDILQEQQIEAQQQSNNIGTLIHFQDNLILYSQKSRVEIYQTLQHNPQELILFFCYFYLKQIIEDLDIEQMQKQQYKIPYWQLMGYMWYTNRQRYYQLIRDDVKSLPKNISKQGILQIPDDLIDYVDYSNISKLAKLVITLADGVESLKRTQFLYQQRIENILSNNKIKTQLGMQIKEQRSKQVEINNEITESDSHFQVAKSKLLEEGLSRTETQQFSKQMESAQKQTQKLQQQFQKLEKEIKNLTERFKQQEKELAIIQITSLVLNPSVFLGYDNKNSQYYFFLWETDKIFVCQKHSIIDDEISQWGYYDLTDVNVLMEILCQKGVRENQLRNNILELQRQKLLIVNQEEEQKELKVNDQNNDIDIEQNQISSTKDQKINSLENLDIDMLLQEFINIENMLTDYLNQRNSRWCSSEIRNVFLISFQNVIQKKLDKNYDEQDLAPFCKAIEFFVDNTMIQEKLELRPEEEIYENEKLQQFNDEEESYQQQFRKRKVIDDDSSAEQLLQTAVQQLEQLDIGKVKVRKLPMKLFGTYYENLRLNLIEQLKQDCNLVKLKICLEVLGQIVQDYINRKITQQIVTHIPDKKKVEELNINKQTQIEHVQESEIKVESSRQSQKQRIKSKSQSNHIENKWEDKCKLCGQGGKLICCDTCPKDLKKYQKESGIVQFVQVILRDKSKLEQLLQNQQINEPSFFILKIMICDIINIALSTPPQKERVSFLTTTSSLVSSSHSSFKSQQISKLQIPKPSLSQYVNLKHYYFKLLMPDEGSIINQKLLTQELIEMRFILDQDQDQNQIYSQLQPFDQNLDILEQNILNDDRTTLMLKNIPKYMKPNDLRNLLTKDFQSQFDFLYLTSNNNVYSQILQLERMQFRLCFFQFYLSRESINFFQEIHYSLVSKFFEFTSTFDLFKLKLFLYPNS</sequence>
<name>A0A8S1SFD3_9CILI</name>
<organism evidence="9 10">
    <name type="scientific">Paramecium pentaurelia</name>
    <dbReference type="NCBI Taxonomy" id="43138"/>
    <lineage>
        <taxon>Eukaryota</taxon>
        <taxon>Sar</taxon>
        <taxon>Alveolata</taxon>
        <taxon>Ciliophora</taxon>
        <taxon>Intramacronucleata</taxon>
        <taxon>Oligohymenophorea</taxon>
        <taxon>Peniculida</taxon>
        <taxon>Parameciidae</taxon>
        <taxon>Paramecium</taxon>
    </lineage>
</organism>